<comment type="similarity">
    <text evidence="1">Belongs to the AfsR/DnrI/RedD regulatory family.</text>
</comment>
<dbReference type="AlphaFoldDB" id="D2PM37"/>
<dbReference type="SMART" id="SM00382">
    <property type="entry name" value="AAA"/>
    <property type="match status" value="1"/>
</dbReference>
<dbReference type="Gene3D" id="1.25.40.10">
    <property type="entry name" value="Tetratricopeptide repeat domain"/>
    <property type="match status" value="3"/>
</dbReference>
<dbReference type="InterPro" id="IPR005158">
    <property type="entry name" value="BTAD"/>
</dbReference>
<dbReference type="InterPro" id="IPR016032">
    <property type="entry name" value="Sig_transdc_resp-reg_C-effctor"/>
</dbReference>
<evidence type="ECO:0000259" key="6">
    <source>
        <dbReference type="PROSITE" id="PS51755"/>
    </source>
</evidence>
<dbReference type="InterPro" id="IPR001867">
    <property type="entry name" value="OmpR/PhoB-type_DNA-bd"/>
</dbReference>
<dbReference type="SMART" id="SM01043">
    <property type="entry name" value="BTAD"/>
    <property type="match status" value="1"/>
</dbReference>
<dbReference type="OrthoDB" id="4326794at2"/>
<dbReference type="KEGG" id="kfl:Kfla_5392"/>
<dbReference type="Pfam" id="PF13176">
    <property type="entry name" value="TPR_7"/>
    <property type="match status" value="1"/>
</dbReference>
<dbReference type="eggNOG" id="COG3903">
    <property type="taxonomic scope" value="Bacteria"/>
</dbReference>
<protein>
    <submittedName>
        <fullName evidence="7">Transcriptional regulator, SARP family</fullName>
    </submittedName>
</protein>
<dbReference type="GO" id="GO:0043531">
    <property type="term" value="F:ADP binding"/>
    <property type="evidence" value="ECO:0007669"/>
    <property type="project" value="InterPro"/>
</dbReference>
<dbReference type="SUPFAM" id="SSF52540">
    <property type="entry name" value="P-loop containing nucleoside triphosphate hydrolases"/>
    <property type="match status" value="1"/>
</dbReference>
<feature type="domain" description="OmpR/PhoB-type" evidence="6">
    <location>
        <begin position="1"/>
        <end position="92"/>
    </location>
</feature>
<dbReference type="GO" id="GO:0003677">
    <property type="term" value="F:DNA binding"/>
    <property type="evidence" value="ECO:0007669"/>
    <property type="project" value="UniProtKB-UniRule"/>
</dbReference>
<dbReference type="InterPro" id="IPR051677">
    <property type="entry name" value="AfsR-DnrI-RedD_regulator"/>
</dbReference>
<dbReference type="InterPro" id="IPR027417">
    <property type="entry name" value="P-loop_NTPase"/>
</dbReference>
<evidence type="ECO:0000256" key="2">
    <source>
        <dbReference type="ARBA" id="ARBA00023015"/>
    </source>
</evidence>
<dbReference type="Gene3D" id="3.40.50.300">
    <property type="entry name" value="P-loop containing nucleotide triphosphate hydrolases"/>
    <property type="match status" value="1"/>
</dbReference>
<dbReference type="Pfam" id="PF13424">
    <property type="entry name" value="TPR_12"/>
    <property type="match status" value="1"/>
</dbReference>
<sequence>MTAVFRLLGPIAVLEEGRELRIGAPRLRTLLAALLVNANQTVTATELVQWLWGGEPPARPQGALHTTVFRLRALLGPDATLRTVAGGYRLDLPPGALDLDRFRELAAAGTVEDLTEALRLWRGEPLTGALEHPAVLDQRAVLTEEWLRVTEQLVDARLAQGDHNELIAELTALTKQYPLRERFWAQLMLALHRSARQADALAAYLELAKLLREELGIDPGEEIRRLHHVVLAGDGPGDDLDPDTEVRPVQPPPDWQVHRQLPIEIGDFVGRHDEADAIVDRLTSPSGVPVVAISGPPGAGKTALAVRVAHRLRDEYPDGQWYVRLDGARDSERDPSEVLRALLELAGAEVLTGDADTLSARLRSLLVDRRVLILLDDAKDSQQVRPLLPGTRHSAVLVTSRNELTGLSVLDSALCTTVAVLEVDEAVDLLRAVIGSARVDREPEAAAELAKLCGCLPLALRIAASHLAAQAGDSIASYAEELRAGDRLFALSVAGEPDAAVEVAFDRSYEALVPESQQLFALLGIVPGPDVTAPAAAVLLDTTLAVARRLLDTLVTANLLVRQRDRYCMHDLLRLYAARRAAVHPAAEGAWLRLCDWYLRTADAATQFEYMPSVRITPRLSDERMFVLAAEARQWLEDEEAGLVAVIKRASEHGPQETAWRLADVLRQYLTLNHRVDPWRTAVLAGLSAAQTTRDLGGQGAMLHSMGALQFVSGDTAAAIASAEQAAELYQRAGFGLGHAALLCNLGMAHDDQGDSARAAELLERGIAGLREYDSPAAMVNALNSLSNVECNLGNLDAALAAADEAMTTAPDVRSRTVAMFNRGVAYRLLGDLEQAERDLGQAALSDDESLPLQYEAALLYADLGYLEEAESWARRALTRSRGNGQPWHEAAALNALGTIYRRRGRWNDAVRCHQAAGGIARSNGHRATVAESVLGLAEADLGQGQRDRAAELARQALLAARRLGHRILACRALLLLAVLEPAGGHEAEAAALQQATGFVARAS</sequence>
<reference evidence="8" key="1">
    <citation type="submission" date="2009-09" db="EMBL/GenBank/DDBJ databases">
        <title>The complete genome of Kribbella flavida DSM 17836.</title>
        <authorList>
            <consortium name="US DOE Joint Genome Institute (JGI-PGF)"/>
            <person name="Lucas S."/>
            <person name="Copeland A."/>
            <person name="Lapidus A."/>
            <person name="Glavina del Rio T."/>
            <person name="Dalin E."/>
            <person name="Tice H."/>
            <person name="Bruce D."/>
            <person name="Goodwin L."/>
            <person name="Pitluck S."/>
            <person name="Kyrpides N."/>
            <person name="Mavromatis K."/>
            <person name="Ivanova N."/>
            <person name="Saunders E."/>
            <person name="Brettin T."/>
            <person name="Detter J.C."/>
            <person name="Han C."/>
            <person name="Larimer F."/>
            <person name="Land M."/>
            <person name="Hauser L."/>
            <person name="Markowitz V."/>
            <person name="Cheng J.-F."/>
            <person name="Hugenholtz P."/>
            <person name="Woyke T."/>
            <person name="Wu D."/>
            <person name="Pukall R."/>
            <person name="Klenk H.-P."/>
            <person name="Eisen J.A."/>
        </authorList>
    </citation>
    <scope>NUCLEOTIDE SEQUENCE [LARGE SCALE GENOMIC DNA]</scope>
    <source>
        <strain evidence="8">DSM 17836 / JCM 10339 / NBRC 14399</strain>
    </source>
</reference>
<accession>D2PM37</accession>
<dbReference type="RefSeq" id="WP_012922959.1">
    <property type="nucleotide sequence ID" value="NC_013729.1"/>
</dbReference>
<dbReference type="InterPro" id="IPR002182">
    <property type="entry name" value="NB-ARC"/>
</dbReference>
<gene>
    <name evidence="7" type="ordered locus">Kfla_5392</name>
</gene>
<dbReference type="Gene3D" id="1.10.10.10">
    <property type="entry name" value="Winged helix-like DNA-binding domain superfamily/Winged helix DNA-binding domain"/>
    <property type="match status" value="1"/>
</dbReference>
<proteinExistence type="inferred from homology"/>
<organism evidence="7 8">
    <name type="scientific">Kribbella flavida (strain DSM 17836 / JCM 10339 / NBRC 14399)</name>
    <dbReference type="NCBI Taxonomy" id="479435"/>
    <lineage>
        <taxon>Bacteria</taxon>
        <taxon>Bacillati</taxon>
        <taxon>Actinomycetota</taxon>
        <taxon>Actinomycetes</taxon>
        <taxon>Propionibacteriales</taxon>
        <taxon>Kribbellaceae</taxon>
        <taxon>Kribbella</taxon>
    </lineage>
</organism>
<dbReference type="InterPro" id="IPR036388">
    <property type="entry name" value="WH-like_DNA-bd_sf"/>
</dbReference>
<dbReference type="Pfam" id="PF13181">
    <property type="entry name" value="TPR_8"/>
    <property type="match status" value="1"/>
</dbReference>
<dbReference type="Pfam" id="PF00931">
    <property type="entry name" value="NB-ARC"/>
    <property type="match status" value="1"/>
</dbReference>
<dbReference type="SUPFAM" id="SSF48452">
    <property type="entry name" value="TPR-like"/>
    <property type="match status" value="3"/>
</dbReference>
<dbReference type="Pfam" id="PF03704">
    <property type="entry name" value="BTAD"/>
    <property type="match status" value="1"/>
</dbReference>
<dbReference type="eggNOG" id="COG3629">
    <property type="taxonomic scope" value="Bacteria"/>
</dbReference>
<keyword evidence="3 5" id="KW-0238">DNA-binding</keyword>
<evidence type="ECO:0000256" key="3">
    <source>
        <dbReference type="ARBA" id="ARBA00023125"/>
    </source>
</evidence>
<dbReference type="GO" id="GO:0006355">
    <property type="term" value="P:regulation of DNA-templated transcription"/>
    <property type="evidence" value="ECO:0007669"/>
    <property type="project" value="InterPro"/>
</dbReference>
<evidence type="ECO:0000313" key="7">
    <source>
        <dbReference type="EMBL" id="ADB34405.1"/>
    </source>
</evidence>
<evidence type="ECO:0000256" key="4">
    <source>
        <dbReference type="ARBA" id="ARBA00023163"/>
    </source>
</evidence>
<dbReference type="InterPro" id="IPR011990">
    <property type="entry name" value="TPR-like_helical_dom_sf"/>
</dbReference>
<keyword evidence="4" id="KW-0804">Transcription</keyword>
<dbReference type="CDD" id="cd15831">
    <property type="entry name" value="BTAD"/>
    <property type="match status" value="1"/>
</dbReference>
<dbReference type="Proteomes" id="UP000007967">
    <property type="component" value="Chromosome"/>
</dbReference>
<evidence type="ECO:0000313" key="8">
    <source>
        <dbReference type="Proteomes" id="UP000007967"/>
    </source>
</evidence>
<dbReference type="PANTHER" id="PTHR35807:SF1">
    <property type="entry name" value="TRANSCRIPTIONAL REGULATOR REDD"/>
    <property type="match status" value="1"/>
</dbReference>
<evidence type="ECO:0000256" key="5">
    <source>
        <dbReference type="PROSITE-ProRule" id="PRU01091"/>
    </source>
</evidence>
<reference evidence="7 8" key="2">
    <citation type="journal article" date="2010" name="Stand. Genomic Sci.">
        <title>Complete genome sequence of Kribbella flavida type strain (IFO 14399).</title>
        <authorList>
            <person name="Pukall R."/>
            <person name="Lapidus A."/>
            <person name="Glavina Del Rio T."/>
            <person name="Copeland A."/>
            <person name="Tice H."/>
            <person name="Cheng J.-F."/>
            <person name="Lucas S."/>
            <person name="Chen F."/>
            <person name="Nolan M."/>
            <person name="LaButti K."/>
            <person name="Pati A."/>
            <person name="Ivanova N."/>
            <person name="Mavrommatis K."/>
            <person name="Mikhailova N."/>
            <person name="Pitluck S."/>
            <person name="Bruce D."/>
            <person name="Goodwin L."/>
            <person name="Land M."/>
            <person name="Hauser L."/>
            <person name="Chang Y.-J."/>
            <person name="Jeffries C.D."/>
            <person name="Chen A."/>
            <person name="Palaniappan K."/>
            <person name="Chain P."/>
            <person name="Rohde M."/>
            <person name="Goeker M."/>
            <person name="Bristow J."/>
            <person name="Eisen J.A."/>
            <person name="Markowitz V."/>
            <person name="Hugenholtz P."/>
            <person name="Kyrpides N.C."/>
            <person name="Klenk H.-P."/>
            <person name="Brettin T."/>
        </authorList>
    </citation>
    <scope>NUCLEOTIDE SEQUENCE [LARGE SCALE GENOMIC DNA]</scope>
    <source>
        <strain evidence="8">DSM 17836 / JCM 10339 / NBRC 14399</strain>
    </source>
</reference>
<dbReference type="HOGENOM" id="CLU_004665_2_0_11"/>
<dbReference type="PRINTS" id="PR00364">
    <property type="entry name" value="DISEASERSIST"/>
</dbReference>
<feature type="DNA-binding region" description="OmpR/PhoB-type" evidence="5">
    <location>
        <begin position="1"/>
        <end position="92"/>
    </location>
</feature>
<name>D2PM37_KRIFD</name>
<dbReference type="SMART" id="SM00862">
    <property type="entry name" value="Trans_reg_C"/>
    <property type="match status" value="1"/>
</dbReference>
<dbReference type="PANTHER" id="PTHR35807">
    <property type="entry name" value="TRANSCRIPTIONAL REGULATOR REDD-RELATED"/>
    <property type="match status" value="1"/>
</dbReference>
<dbReference type="InterPro" id="IPR003593">
    <property type="entry name" value="AAA+_ATPase"/>
</dbReference>
<keyword evidence="8" id="KW-1185">Reference proteome</keyword>
<keyword evidence="2" id="KW-0805">Transcription regulation</keyword>
<dbReference type="SMART" id="SM00028">
    <property type="entry name" value="TPR"/>
    <property type="match status" value="7"/>
</dbReference>
<dbReference type="PROSITE" id="PS51755">
    <property type="entry name" value="OMPR_PHOB"/>
    <property type="match status" value="1"/>
</dbReference>
<evidence type="ECO:0000256" key="1">
    <source>
        <dbReference type="ARBA" id="ARBA00005820"/>
    </source>
</evidence>
<dbReference type="GO" id="GO:0000160">
    <property type="term" value="P:phosphorelay signal transduction system"/>
    <property type="evidence" value="ECO:0007669"/>
    <property type="project" value="InterPro"/>
</dbReference>
<dbReference type="STRING" id="479435.Kfla_5392"/>
<dbReference type="SUPFAM" id="SSF46894">
    <property type="entry name" value="C-terminal effector domain of the bipartite response regulators"/>
    <property type="match status" value="1"/>
</dbReference>
<dbReference type="EMBL" id="CP001736">
    <property type="protein sequence ID" value="ADB34405.1"/>
    <property type="molecule type" value="Genomic_DNA"/>
</dbReference>
<dbReference type="InterPro" id="IPR019734">
    <property type="entry name" value="TPR_rpt"/>
</dbReference>